<gene>
    <name evidence="8" type="primary">znf827</name>
</gene>
<evidence type="ECO:0000313" key="8">
    <source>
        <dbReference type="RefSeq" id="XP_042572440.1"/>
    </source>
</evidence>
<feature type="compositionally biased region" description="Polar residues" evidence="6">
    <location>
        <begin position="593"/>
        <end position="606"/>
    </location>
</feature>
<feature type="compositionally biased region" description="Polar residues" evidence="6">
    <location>
        <begin position="82"/>
        <end position="95"/>
    </location>
</feature>
<name>A0A9Q9ZSW0_CYPCA</name>
<feature type="compositionally biased region" description="Low complexity" evidence="6">
    <location>
        <begin position="647"/>
        <end position="662"/>
    </location>
</feature>
<feature type="domain" description="C2H2-type" evidence="7">
    <location>
        <begin position="921"/>
        <end position="948"/>
    </location>
</feature>
<feature type="domain" description="C2H2-type" evidence="7">
    <location>
        <begin position="476"/>
        <end position="503"/>
    </location>
</feature>
<dbReference type="InterPro" id="IPR050688">
    <property type="entry name" value="Zinc_finger/UBP_domain"/>
</dbReference>
<keyword evidence="4" id="KW-0862">Zinc</keyword>
<feature type="region of interest" description="Disordered" evidence="6">
    <location>
        <begin position="226"/>
        <end position="261"/>
    </location>
</feature>
<feature type="compositionally biased region" description="Polar residues" evidence="6">
    <location>
        <begin position="714"/>
        <end position="724"/>
    </location>
</feature>
<protein>
    <submittedName>
        <fullName evidence="8">Zinc finger protein 827 isoform X1</fullName>
    </submittedName>
</protein>
<dbReference type="CTD" id="152485"/>
<dbReference type="GO" id="GO:0045944">
    <property type="term" value="P:positive regulation of transcription by RNA polymerase II"/>
    <property type="evidence" value="ECO:0007669"/>
    <property type="project" value="TreeGrafter"/>
</dbReference>
<dbReference type="PANTHER" id="PTHR24403:SF62">
    <property type="entry name" value="ZINC FINGER PROTEIN 827"/>
    <property type="match status" value="1"/>
</dbReference>
<proteinExistence type="predicted"/>
<feature type="compositionally biased region" description="Acidic residues" evidence="6">
    <location>
        <begin position="63"/>
        <end position="80"/>
    </location>
</feature>
<dbReference type="Pfam" id="PF00096">
    <property type="entry name" value="zf-C2H2"/>
    <property type="match status" value="3"/>
</dbReference>
<feature type="region of interest" description="Disordered" evidence="6">
    <location>
        <begin position="707"/>
        <end position="745"/>
    </location>
</feature>
<feature type="domain" description="C2H2-type" evidence="7">
    <location>
        <begin position="1153"/>
        <end position="1176"/>
    </location>
</feature>
<evidence type="ECO:0000256" key="3">
    <source>
        <dbReference type="ARBA" id="ARBA00022771"/>
    </source>
</evidence>
<organism evidence="8">
    <name type="scientific">Cyprinus carpio</name>
    <name type="common">Common carp</name>
    <dbReference type="NCBI Taxonomy" id="7962"/>
    <lineage>
        <taxon>Eukaryota</taxon>
        <taxon>Metazoa</taxon>
        <taxon>Chordata</taxon>
        <taxon>Craniata</taxon>
        <taxon>Vertebrata</taxon>
        <taxon>Euteleostomi</taxon>
        <taxon>Actinopterygii</taxon>
        <taxon>Neopterygii</taxon>
        <taxon>Teleostei</taxon>
        <taxon>Ostariophysi</taxon>
        <taxon>Cypriniformes</taxon>
        <taxon>Cyprinidae</taxon>
        <taxon>Cyprininae</taxon>
        <taxon>Cyprinus</taxon>
    </lineage>
</organism>
<evidence type="ECO:0000256" key="1">
    <source>
        <dbReference type="ARBA" id="ARBA00022723"/>
    </source>
</evidence>
<feature type="domain" description="C2H2-type" evidence="7">
    <location>
        <begin position="1237"/>
        <end position="1264"/>
    </location>
</feature>
<evidence type="ECO:0000256" key="2">
    <source>
        <dbReference type="ARBA" id="ARBA00022737"/>
    </source>
</evidence>
<dbReference type="GO" id="GO:0005634">
    <property type="term" value="C:nucleus"/>
    <property type="evidence" value="ECO:0007669"/>
    <property type="project" value="TreeGrafter"/>
</dbReference>
<evidence type="ECO:0000256" key="5">
    <source>
        <dbReference type="PROSITE-ProRule" id="PRU00042"/>
    </source>
</evidence>
<feature type="region of interest" description="Disordered" evidence="6">
    <location>
        <begin position="54"/>
        <end position="124"/>
    </location>
</feature>
<keyword evidence="3 5" id="KW-0863">Zinc-finger</keyword>
<sequence>MEVGGNKQECKRALHLQRGISEVWKPILSQSLPRTHLLPVSPLAPCPTCPQTLRPCGKHTDDVDTVEDGGPEGGSVEEDSWFGNTSDSPSESSYGDVQDELRVSPDNVPRPDHDTSAESSLGCPTPVQRASLELLGLDSGVLSTQDILSSEVSSLYGDSSQALGKPLSSNLRRLLEAGSLKLEGGDLTGRGTGRGPESPPVSLVLSPSLHHAQQLSALARRLANSSSNNSCNSNSASPASVATVKQEPCDPYGPSNGPNSGSSGFVWVGVADKWPSTSCSAPSGSSLSPDSAIQKLKAAANAVLQDKSAVASSNSASSSSSSSSSSTSVTSSSMAALGTRSDDAVRFEPFASPFSPQSASSTLAALSKKVSERSQQQVGSSEHQPSAGSFLSLVSMTSSAALLKEVAARAAGNLLADKKEPALVLGASEDVKPLLDRNQKVPTPTQAMDLLLPTIPKGRAKPSSQAGSPEDGGKPFQCPVCGLVIKRKSYWKRHMVIHTGLKSHQCPLCPFRCARKDNLKSHMKVHQHQDRGETFQCELCPFTSSRHFSLKLHMRCHQHFPRSDLKVKEEPGTDTEEGEGLLMGDGGVAGDQVMNTDASTSPTVSQPDGRLLASPAESSNHVQIKEEPQERDVSVMSPFALCRERPSSSSSSLDLPGLKSSPTGPGPTAASLFSPDITTKTATDLLMKLSAANQKEALKGTFCVKEEPQAEEPLSSQRGPSYTFCQEGPPGSTKPREEGSPMLGKSSLLSQDINVKVASELLMKLSENNKEACHQNVIVKAEPMEVDPPLELAPPSSHLLGFSTSGGCEKKEPMVNLPDPLPRPQNDLFSQDISVKMASELLFKLSEKVSKANENKDNASFGIHSPFLDDRFRQSPFSTRSKSSSPAEAGSSNRVGQQDPEKVSSEPGNGLTQWRLNEQLFPCPVCGKVFGRQQTLSRHLSLHTEERKYKCHLCPYAAKCRANLNQHLTIHSVKLVNTDAEQIVTAVTNEGPELKNCPYYYSCHVCGFQTELNAQFVSHMSLHVDKEQWMFSLCCSTCEYVGVDEAEMKAHISAGHAGLNSRSPLSETKSTSSSLSALSDSLNSSEGGDVAQGNEELKILLAPPSSAGSQSSSGPGTEEKAEKGFECVFCNFVCKTRPMYERHLQIHLITRMFECNICHKFMKTPEQLLEHKKCHTVPAGGLKCPLCIYSTNRPAAMEGHLKTHYKMEYRCRICQAVWANQAELERHTRAHRLGNHYKCEQCGYLSKTANKLIEHVRVHTGERPFHCDRCSYSCKRKDNLNLHKRLKHAPRQTFGCAQCPFTTTHPFVYSRHVKKHQGGEGSAEEGEARPGTPHPGLLERGGSSSGSGDSGSTSPLMNLSASQALQSVALSITSKWQDGTPNTRYLSANGTFSTLAARYLEQYRNCDLAHLIPLTTLFTARRFTFHSPSPSNSSPPFSAFWFNSSSQSPPPPTSLKHSFLAYLGLTERAKTI</sequence>
<dbReference type="InterPro" id="IPR013087">
    <property type="entry name" value="Znf_C2H2_type"/>
</dbReference>
<dbReference type="RefSeq" id="XP_042572440.1">
    <property type="nucleotide sequence ID" value="XM_042716506.1"/>
</dbReference>
<keyword evidence="1" id="KW-0479">Metal-binding</keyword>
<feature type="region of interest" description="Disordered" evidence="6">
    <location>
        <begin position="874"/>
        <end position="909"/>
    </location>
</feature>
<dbReference type="GeneID" id="109077361"/>
<feature type="compositionally biased region" description="Low complexity" evidence="6">
    <location>
        <begin position="1061"/>
        <end position="1085"/>
    </location>
</feature>
<feature type="region of interest" description="Disordered" evidence="6">
    <location>
        <begin position="365"/>
        <end position="387"/>
    </location>
</feature>
<feature type="domain" description="C2H2-type" evidence="7">
    <location>
        <begin position="949"/>
        <end position="972"/>
    </location>
</feature>
<feature type="compositionally biased region" description="Basic and acidic residues" evidence="6">
    <location>
        <begin position="99"/>
        <end position="116"/>
    </location>
</feature>
<reference evidence="8" key="1">
    <citation type="submission" date="2025-08" db="UniProtKB">
        <authorList>
            <consortium name="RefSeq"/>
        </authorList>
    </citation>
    <scope>IDENTIFICATION</scope>
    <source>
        <tissue evidence="8">Muscle</tissue>
    </source>
</reference>
<evidence type="ECO:0000256" key="6">
    <source>
        <dbReference type="SAM" id="MobiDB-lite"/>
    </source>
</evidence>
<dbReference type="PROSITE" id="PS50157">
    <property type="entry name" value="ZINC_FINGER_C2H2_2"/>
    <property type="match status" value="8"/>
</dbReference>
<evidence type="ECO:0000256" key="4">
    <source>
        <dbReference type="ARBA" id="ARBA00022833"/>
    </source>
</evidence>
<dbReference type="FunFam" id="3.30.160.60:FF:000435">
    <property type="entry name" value="Zinc finger protein 827"/>
    <property type="match status" value="1"/>
</dbReference>
<dbReference type="OrthoDB" id="6910977at2759"/>
<dbReference type="FunFam" id="3.30.160.60:FF:000272">
    <property type="entry name" value="Zinc finger protein 827"/>
    <property type="match status" value="1"/>
</dbReference>
<feature type="compositionally biased region" description="Low complexity" evidence="6">
    <location>
        <begin position="226"/>
        <end position="240"/>
    </location>
</feature>
<accession>A0A9Q9ZSW0</accession>
<evidence type="ECO:0000259" key="7">
    <source>
        <dbReference type="PROSITE" id="PS50157"/>
    </source>
</evidence>
<feature type="region of interest" description="Disordered" evidence="6">
    <location>
        <begin position="310"/>
        <end position="330"/>
    </location>
</feature>
<feature type="compositionally biased region" description="Low complexity" evidence="6">
    <location>
        <begin position="875"/>
        <end position="892"/>
    </location>
</feature>
<dbReference type="Proteomes" id="UP001155660">
    <property type="component" value="Chromosome B1"/>
</dbReference>
<feature type="region of interest" description="Disordered" evidence="6">
    <location>
        <begin position="567"/>
        <end position="675"/>
    </location>
</feature>
<dbReference type="FunFam" id="3.30.160.60:FF:001733">
    <property type="entry name" value="zinc finger protein 827 isoform X1"/>
    <property type="match status" value="1"/>
</dbReference>
<dbReference type="SMART" id="SM00355">
    <property type="entry name" value="ZnF_C2H2"/>
    <property type="match status" value="14"/>
</dbReference>
<feature type="domain" description="C2H2-type" evidence="7">
    <location>
        <begin position="504"/>
        <end position="531"/>
    </location>
</feature>
<feature type="domain" description="C2H2-type" evidence="7">
    <location>
        <begin position="1265"/>
        <end position="1293"/>
    </location>
</feature>
<feature type="compositionally biased region" description="Polar residues" evidence="6">
    <location>
        <begin position="373"/>
        <end position="387"/>
    </location>
</feature>
<dbReference type="GO" id="GO:0008270">
    <property type="term" value="F:zinc ion binding"/>
    <property type="evidence" value="ECO:0007669"/>
    <property type="project" value="UniProtKB-KW"/>
</dbReference>
<dbReference type="PROSITE" id="PS00028">
    <property type="entry name" value="ZINC_FINGER_C2H2_1"/>
    <property type="match status" value="6"/>
</dbReference>
<dbReference type="FunFam" id="3.30.160.60:FF:002599">
    <property type="entry name" value="Zinc finger protein 827"/>
    <property type="match status" value="1"/>
</dbReference>
<feature type="region of interest" description="Disordered" evidence="6">
    <location>
        <begin position="1061"/>
        <end position="1089"/>
    </location>
</feature>
<keyword evidence="2" id="KW-0677">Repeat</keyword>
<feature type="domain" description="C2H2-type" evidence="7">
    <location>
        <begin position="1209"/>
        <end position="1231"/>
    </location>
</feature>
<dbReference type="KEGG" id="ccar:109077361"/>
<dbReference type="FunFam" id="3.30.160.60:FF:001564">
    <property type="entry name" value="zinc finger protein 827 isoform X1"/>
    <property type="match status" value="1"/>
</dbReference>
<dbReference type="PANTHER" id="PTHR24403">
    <property type="entry name" value="ZINC FINGER PROTEIN"/>
    <property type="match status" value="1"/>
</dbReference>
<feature type="region of interest" description="Disordered" evidence="6">
    <location>
        <begin position="1313"/>
        <end position="1357"/>
    </location>
</feature>
<feature type="region of interest" description="Disordered" evidence="6">
    <location>
        <begin position="183"/>
        <end position="203"/>
    </location>
</feature>
<feature type="compositionally biased region" description="Basic and acidic residues" evidence="6">
    <location>
        <begin position="623"/>
        <end position="633"/>
    </location>
</feature>